<dbReference type="PATRIC" id="fig|504728.9.peg.449"/>
<dbReference type="Proteomes" id="UP000013026">
    <property type="component" value="Chromosome"/>
</dbReference>
<gene>
    <name evidence="1" type="ordered locus">Mrub_0508</name>
    <name evidence="2" type="ORF">K649_02165</name>
</gene>
<dbReference type="AlphaFoldDB" id="D3PMV8"/>
<evidence type="ECO:0000313" key="1">
    <source>
        <dbReference type="EMBL" id="ADD27283.1"/>
    </source>
</evidence>
<evidence type="ECO:0000313" key="4">
    <source>
        <dbReference type="Proteomes" id="UP000013026"/>
    </source>
</evidence>
<reference evidence="2 4" key="3">
    <citation type="submission" date="2013-04" db="EMBL/GenBank/DDBJ databases">
        <authorList>
            <person name="Chin J."/>
            <person name="Alexander D.H."/>
            <person name="Marks P."/>
            <person name="Korlach J."/>
            <person name="Clum A."/>
            <person name="Copeland A."/>
        </authorList>
    </citation>
    <scope>NUCLEOTIDE SEQUENCE [LARGE SCALE GENOMIC DNA]</scope>
    <source>
        <strain evidence="4">ATCC 35948 / DSM 1279 / VKM B-1258 / 21</strain>
        <strain evidence="2">DSM 1279</strain>
    </source>
</reference>
<dbReference type="KEGG" id="mrb:Mrub_0508"/>
<reference evidence="2" key="2">
    <citation type="submission" date="2013-04" db="EMBL/GenBank/DDBJ databases">
        <title>Non-Hybrid, Finished Microbial Genome Assemblies from Long-Read SMRT Sequencing Data.</title>
        <authorList>
            <person name="Klammer A."/>
            <person name="Drake J."/>
            <person name="Heiner C."/>
            <person name="Clum A."/>
            <person name="Copeland A."/>
            <person name="Huddleston J."/>
            <person name="Eichler E."/>
            <person name="Turner S.W."/>
        </authorList>
    </citation>
    <scope>NUCLEOTIDE SEQUENCE</scope>
    <source>
        <strain evidence="2">DSM 1279</strain>
    </source>
</reference>
<dbReference type="Proteomes" id="UP000006655">
    <property type="component" value="Chromosome"/>
</dbReference>
<sequence>MQVADKVVLVTLYPDRPMSGAEAEEWAAGRLQAQLPLEAFEDGKPLPPVAVVQEGQTVGFLEGARLLTDTHAGLRLVGVAGRWEGQNVSGMINLDG</sequence>
<dbReference type="EMBL" id="CP001743">
    <property type="protein sequence ID" value="ADD27283.1"/>
    <property type="molecule type" value="Genomic_DNA"/>
</dbReference>
<dbReference type="KEGG" id="mre:K649_02165"/>
<proteinExistence type="predicted"/>
<dbReference type="EMBL" id="CP005385">
    <property type="protein sequence ID" value="AGK03737.1"/>
    <property type="molecule type" value="Genomic_DNA"/>
</dbReference>
<evidence type="ECO:0000313" key="2">
    <source>
        <dbReference type="EMBL" id="AGK03737.1"/>
    </source>
</evidence>
<reference evidence="1 3" key="1">
    <citation type="journal article" date="2010" name="Stand. Genomic Sci.">
        <title>Complete genome sequence of Meiothermus ruber type strain (21).</title>
        <authorList>
            <person name="Tindall B.J."/>
            <person name="Sikorski J."/>
            <person name="Lucas S."/>
            <person name="Goltsman E."/>
            <person name="Copeland A."/>
            <person name="Glavina Del Rio T."/>
            <person name="Nolan M."/>
            <person name="Tice H."/>
            <person name="Cheng J.F."/>
            <person name="Han C."/>
            <person name="Pitluck S."/>
            <person name="Liolios K."/>
            <person name="Ivanova N."/>
            <person name="Mavromatis K."/>
            <person name="Ovchinnikova G."/>
            <person name="Pati A."/>
            <person name="Fahnrich R."/>
            <person name="Goodwin L."/>
            <person name="Chen A."/>
            <person name="Palaniappan K."/>
            <person name="Land M."/>
            <person name="Hauser L."/>
            <person name="Chang Y.J."/>
            <person name="Jeffries C.D."/>
            <person name="Rohde M."/>
            <person name="Goker M."/>
            <person name="Woyke T."/>
            <person name="Bristow J."/>
            <person name="Eisen J.A."/>
            <person name="Markowitz V."/>
            <person name="Hugenholtz P."/>
            <person name="Kyrpides N.C."/>
            <person name="Klenk H.P."/>
            <person name="Lapidus A."/>
        </authorList>
    </citation>
    <scope>NUCLEOTIDE SEQUENCE [LARGE SCALE GENOMIC DNA]</scope>
    <source>
        <strain evidence="3">ATCC 35948 / DSM 1279 / VKM B-1258 / 21</strain>
        <strain evidence="1">DSM 1279</strain>
    </source>
</reference>
<dbReference type="STRING" id="504728.K649_02165"/>
<name>D3PMV8_MEIRD</name>
<dbReference type="RefSeq" id="WP_013012802.1">
    <property type="nucleotide sequence ID" value="NC_013946.1"/>
</dbReference>
<keyword evidence="3" id="KW-1185">Reference proteome</keyword>
<evidence type="ECO:0000313" key="3">
    <source>
        <dbReference type="Proteomes" id="UP000006655"/>
    </source>
</evidence>
<protein>
    <submittedName>
        <fullName evidence="2">Uncharacterized protein</fullName>
    </submittedName>
</protein>
<accession>D3PMV8</accession>
<organism evidence="2 4">
    <name type="scientific">Meiothermus ruber (strain ATCC 35948 / DSM 1279 / VKM B-1258 / 21)</name>
    <name type="common">Thermus ruber</name>
    <dbReference type="NCBI Taxonomy" id="504728"/>
    <lineage>
        <taxon>Bacteria</taxon>
        <taxon>Thermotogati</taxon>
        <taxon>Deinococcota</taxon>
        <taxon>Deinococci</taxon>
        <taxon>Thermales</taxon>
        <taxon>Thermaceae</taxon>
        <taxon>Meiothermus</taxon>
    </lineage>
</organism>